<feature type="domain" description="Release factor glutamine methyltransferase N-terminal" evidence="7">
    <location>
        <begin position="9"/>
        <end position="79"/>
    </location>
</feature>
<dbReference type="InterPro" id="IPR004556">
    <property type="entry name" value="HemK-like"/>
</dbReference>
<dbReference type="EMBL" id="JXBB01000023">
    <property type="protein sequence ID" value="OAR04195.1"/>
    <property type="molecule type" value="Genomic_DNA"/>
</dbReference>
<dbReference type="Gene3D" id="3.40.50.150">
    <property type="entry name" value="Vaccinia Virus protein VP39"/>
    <property type="match status" value="1"/>
</dbReference>
<proteinExistence type="inferred from homology"/>
<comment type="caution">
    <text evidence="5">Lacks conserved residue(s) required for the propagation of feature annotation.</text>
</comment>
<dbReference type="Pfam" id="PF05175">
    <property type="entry name" value="MTS"/>
    <property type="match status" value="1"/>
</dbReference>
<keyword evidence="3 5" id="KW-0949">S-adenosyl-L-methionine</keyword>
<dbReference type="InterPro" id="IPR040758">
    <property type="entry name" value="PrmC_N"/>
</dbReference>
<evidence type="ECO:0000313" key="9">
    <source>
        <dbReference type="EMBL" id="OAR04195.1"/>
    </source>
</evidence>
<dbReference type="HAMAP" id="MF_02126">
    <property type="entry name" value="RF_methyltr_PrmC"/>
    <property type="match status" value="1"/>
</dbReference>
<comment type="similarity">
    <text evidence="5">Belongs to the protein N5-glutamine methyltransferase family. PrmC subfamily.</text>
</comment>
<evidence type="ECO:0000256" key="2">
    <source>
        <dbReference type="ARBA" id="ARBA00022679"/>
    </source>
</evidence>
<protein>
    <recommendedName>
        <fullName evidence="5">Release factor glutamine methyltransferase</fullName>
        <shortName evidence="5">RF MTase</shortName>
        <ecNumber evidence="5">2.1.1.297</ecNumber>
    </recommendedName>
    <alternativeName>
        <fullName evidence="5">N5-glutamine methyltransferase PrmC</fullName>
    </alternativeName>
    <alternativeName>
        <fullName evidence="5">Protein-(glutamine-N5) MTase PrmC</fullName>
    </alternativeName>
    <alternativeName>
        <fullName evidence="5">Protein-glutamine N-methyltransferase PrmC</fullName>
    </alternativeName>
</protein>
<dbReference type="SUPFAM" id="SSF53335">
    <property type="entry name" value="S-adenosyl-L-methionine-dependent methyltransferases"/>
    <property type="match status" value="1"/>
</dbReference>
<dbReference type="GO" id="GO:0032259">
    <property type="term" value="P:methylation"/>
    <property type="evidence" value="ECO:0007669"/>
    <property type="project" value="UniProtKB-KW"/>
</dbReference>
<dbReference type="RefSeq" id="WP_066201506.1">
    <property type="nucleotide sequence ID" value="NZ_CBCSAS010000008.1"/>
</dbReference>
<evidence type="ECO:0000313" key="8">
    <source>
        <dbReference type="EMBL" id="MBT9282167.1"/>
    </source>
</evidence>
<feature type="binding site" evidence="5">
    <location>
        <begin position="191"/>
        <end position="194"/>
    </location>
    <ligand>
        <name>substrate</name>
    </ligand>
</feature>
<dbReference type="NCBIfam" id="TIGR00536">
    <property type="entry name" value="hemK_fam"/>
    <property type="match status" value="1"/>
</dbReference>
<dbReference type="GO" id="GO:0003676">
    <property type="term" value="F:nucleic acid binding"/>
    <property type="evidence" value="ECO:0007669"/>
    <property type="project" value="InterPro"/>
</dbReference>
<reference evidence="9 10" key="1">
    <citation type="submission" date="2015-09" db="EMBL/GenBank/DDBJ databases">
        <title>Draft genome sequence of Hydrogenibacillus schlegelii DSM 2000.</title>
        <authorList>
            <person name="Hemp J."/>
        </authorList>
    </citation>
    <scope>NUCLEOTIDE SEQUENCE [LARGE SCALE GENOMIC DNA]</scope>
    <source>
        <strain evidence="9 10">MA 48</strain>
    </source>
</reference>
<sequence>MRDQLSVAEAYRVARARLAGRPDLDADQVAAWLLRHLLGLDGTAFARRFVDPAPTVPRAAFFRLLRRLARGEPFAYVVGTAPFAGEELAVGPGVLVPRPETEGLVELVAAEPACAEPRTALDLGTGSGAIAVLLARRCPTWTVTGIDQSPVAVLYARENARRLGVRRRVRIALASIEAYVPPAPADVLVANPPYVPEGAAVSPAARFEPPAALFAGPDGLAFYRLIAARLAAFVRPGGLVALEIGAGQAAAALALLRAAGVRELSVRPDFRGLDRYVLGRAP</sequence>
<dbReference type="PANTHER" id="PTHR18895">
    <property type="entry name" value="HEMK METHYLTRANSFERASE"/>
    <property type="match status" value="1"/>
</dbReference>
<accession>A0A179IPC1</accession>
<comment type="function">
    <text evidence="5">Methylates the class 1 translation termination release factors RF1/PrfA and RF2/PrfB on the glutamine residue of the universally conserved GGQ motif.</text>
</comment>
<name>A0A179IPC1_HYDSH</name>
<dbReference type="Pfam" id="PF17827">
    <property type="entry name" value="PrmC_N"/>
    <property type="match status" value="1"/>
</dbReference>
<keyword evidence="10" id="KW-1185">Reference proteome</keyword>
<dbReference type="Proteomes" id="UP000243024">
    <property type="component" value="Unassembled WGS sequence"/>
</dbReference>
<keyword evidence="1 5" id="KW-0489">Methyltransferase</keyword>
<keyword evidence="2 5" id="KW-0808">Transferase</keyword>
<organism evidence="9 10">
    <name type="scientific">Hydrogenibacillus schlegelii</name>
    <name type="common">Bacillus schlegelii</name>
    <dbReference type="NCBI Taxonomy" id="1484"/>
    <lineage>
        <taxon>Bacteria</taxon>
        <taxon>Bacillati</taxon>
        <taxon>Bacillota</taxon>
        <taxon>Bacilli</taxon>
        <taxon>Bacillales</taxon>
        <taxon>Bacillales Family X. Incertae Sedis</taxon>
        <taxon>Hydrogenibacillus</taxon>
    </lineage>
</organism>
<dbReference type="EC" id="2.1.1.297" evidence="5"/>
<dbReference type="GO" id="GO:0102559">
    <property type="term" value="F:peptide chain release factor N(5)-glutamine methyltransferase activity"/>
    <property type="evidence" value="ECO:0007669"/>
    <property type="project" value="UniProtKB-EC"/>
</dbReference>
<feature type="binding site" evidence="5">
    <location>
        <begin position="124"/>
        <end position="128"/>
    </location>
    <ligand>
        <name>S-adenosyl-L-methionine</name>
        <dbReference type="ChEBI" id="CHEBI:59789"/>
    </ligand>
</feature>
<dbReference type="InterPro" id="IPR007848">
    <property type="entry name" value="Small_mtfrase_dom"/>
</dbReference>
<evidence type="ECO:0000256" key="4">
    <source>
        <dbReference type="ARBA" id="ARBA00048391"/>
    </source>
</evidence>
<dbReference type="STRING" id="1484.SA87_07015"/>
<comment type="caution">
    <text evidence="9">The sequence shown here is derived from an EMBL/GenBank/DDBJ whole genome shotgun (WGS) entry which is preliminary data.</text>
</comment>
<evidence type="ECO:0000256" key="1">
    <source>
        <dbReference type="ARBA" id="ARBA00022603"/>
    </source>
</evidence>
<feature type="binding site" evidence="5">
    <location>
        <position position="191"/>
    </location>
    <ligand>
        <name>S-adenosyl-L-methionine</name>
        <dbReference type="ChEBI" id="CHEBI:59789"/>
    </ligand>
</feature>
<dbReference type="PROSITE" id="PS00092">
    <property type="entry name" value="N6_MTASE"/>
    <property type="match status" value="1"/>
</dbReference>
<feature type="domain" description="Methyltransferase small" evidence="6">
    <location>
        <begin position="116"/>
        <end position="198"/>
    </location>
</feature>
<dbReference type="Proteomes" id="UP000748108">
    <property type="component" value="Unassembled WGS sequence"/>
</dbReference>
<dbReference type="InterPro" id="IPR019874">
    <property type="entry name" value="RF_methyltr_PrmC"/>
</dbReference>
<dbReference type="PANTHER" id="PTHR18895:SF74">
    <property type="entry name" value="MTRF1L RELEASE FACTOR GLUTAMINE METHYLTRANSFERASE"/>
    <property type="match status" value="1"/>
</dbReference>
<evidence type="ECO:0000256" key="3">
    <source>
        <dbReference type="ARBA" id="ARBA00022691"/>
    </source>
</evidence>
<dbReference type="InterPro" id="IPR002052">
    <property type="entry name" value="DNA_methylase_N6_adenine_CS"/>
</dbReference>
<dbReference type="InterPro" id="IPR050320">
    <property type="entry name" value="N5-glutamine_MTase"/>
</dbReference>
<dbReference type="InterPro" id="IPR029063">
    <property type="entry name" value="SAM-dependent_MTases_sf"/>
</dbReference>
<dbReference type="Gene3D" id="1.10.8.10">
    <property type="entry name" value="DNA helicase RuvA subunit, C-terminal domain"/>
    <property type="match status" value="1"/>
</dbReference>
<dbReference type="NCBIfam" id="TIGR03534">
    <property type="entry name" value="RF_mod_PrmC"/>
    <property type="match status" value="1"/>
</dbReference>
<reference evidence="8" key="2">
    <citation type="journal article" date="2021" name="Microbiology">
        <title>Metagenomic Analysis of the Microbial Community in the Underground Coal Fire Area (Kemerovo Region, Russia) Revealed Predominance of Thermophilic Members of the Phyla Deinococcus-thermus, Aquificae, and Firmicutes.</title>
        <authorList>
            <person name="Kadnikov V."/>
            <person name="Mardanov A.V."/>
            <person name="Beletsky A.V."/>
            <person name="Karnachuk O.V."/>
            <person name="Ravin N.V."/>
        </authorList>
    </citation>
    <scope>NUCLEOTIDE SEQUENCE</scope>
    <source>
        <strain evidence="8">RBS10-49</strain>
    </source>
</reference>
<dbReference type="CDD" id="cd02440">
    <property type="entry name" value="AdoMet_MTases"/>
    <property type="match status" value="1"/>
</dbReference>
<dbReference type="AlphaFoldDB" id="A0A179IPC1"/>
<evidence type="ECO:0000256" key="5">
    <source>
        <dbReference type="HAMAP-Rule" id="MF_02126"/>
    </source>
</evidence>
<comment type="catalytic activity">
    <reaction evidence="4 5">
        <text>L-glutaminyl-[peptide chain release factor] + S-adenosyl-L-methionine = N(5)-methyl-L-glutaminyl-[peptide chain release factor] + S-adenosyl-L-homocysteine + H(+)</text>
        <dbReference type="Rhea" id="RHEA:42896"/>
        <dbReference type="Rhea" id="RHEA-COMP:10271"/>
        <dbReference type="Rhea" id="RHEA-COMP:10272"/>
        <dbReference type="ChEBI" id="CHEBI:15378"/>
        <dbReference type="ChEBI" id="CHEBI:30011"/>
        <dbReference type="ChEBI" id="CHEBI:57856"/>
        <dbReference type="ChEBI" id="CHEBI:59789"/>
        <dbReference type="ChEBI" id="CHEBI:61891"/>
        <dbReference type="EC" id="2.1.1.297"/>
    </reaction>
</comment>
<evidence type="ECO:0000259" key="7">
    <source>
        <dbReference type="Pfam" id="PF17827"/>
    </source>
</evidence>
<dbReference type="EMBL" id="JAHHQF010000050">
    <property type="protein sequence ID" value="MBT9282167.1"/>
    <property type="molecule type" value="Genomic_DNA"/>
</dbReference>
<gene>
    <name evidence="5 8" type="primary">prmC</name>
    <name evidence="8" type="ORF">KM312_05860</name>
    <name evidence="9" type="ORF">SA87_07015</name>
</gene>
<evidence type="ECO:0000259" key="6">
    <source>
        <dbReference type="Pfam" id="PF05175"/>
    </source>
</evidence>
<feature type="binding site" evidence="5">
    <location>
        <position position="147"/>
    </location>
    <ligand>
        <name>S-adenosyl-L-methionine</name>
        <dbReference type="ChEBI" id="CHEBI:59789"/>
    </ligand>
</feature>
<evidence type="ECO:0000313" key="10">
    <source>
        <dbReference type="Proteomes" id="UP000243024"/>
    </source>
</evidence>